<feature type="non-terminal residue" evidence="1">
    <location>
        <position position="1"/>
    </location>
</feature>
<protein>
    <submittedName>
        <fullName evidence="1">Uncharacterized protein</fullName>
    </submittedName>
</protein>
<organism evidence="2">
    <name type="scientific">Serpula lacrymans var. lacrymans (strain S7.3)</name>
    <name type="common">Dry rot fungus</name>
    <dbReference type="NCBI Taxonomy" id="936435"/>
    <lineage>
        <taxon>Eukaryota</taxon>
        <taxon>Fungi</taxon>
        <taxon>Dikarya</taxon>
        <taxon>Basidiomycota</taxon>
        <taxon>Agaricomycotina</taxon>
        <taxon>Agaricomycetes</taxon>
        <taxon>Agaricomycetidae</taxon>
        <taxon>Boletales</taxon>
        <taxon>Coniophorineae</taxon>
        <taxon>Serpulaceae</taxon>
        <taxon>Serpula</taxon>
    </lineage>
</organism>
<evidence type="ECO:0000313" key="1">
    <source>
        <dbReference type="EMBL" id="EGO01366.1"/>
    </source>
</evidence>
<dbReference type="EMBL" id="GL945478">
    <property type="protein sequence ID" value="EGO01366.1"/>
    <property type="molecule type" value="Genomic_DNA"/>
</dbReference>
<dbReference type="AlphaFoldDB" id="F8PST8"/>
<keyword evidence="2" id="KW-1185">Reference proteome</keyword>
<dbReference type="Proteomes" id="UP000008063">
    <property type="component" value="Unassembled WGS sequence"/>
</dbReference>
<dbReference type="STRING" id="936435.F8PST8"/>
<proteinExistence type="predicted"/>
<sequence>YKKKHVIPGGFVSGPNKPKNIESFLFSGMHHISSISIQKEGFAIWDSLSNHLFLSNPWVHTESAGGPAMVLINLSETQPLPKRL</sequence>
<dbReference type="InParanoid" id="F8PST8"/>
<gene>
    <name evidence="1" type="ORF">SERLA73DRAFT_50890</name>
</gene>
<reference evidence="2" key="1">
    <citation type="journal article" date="2011" name="Science">
        <title>The plant cell wall-decomposing machinery underlies the functional diversity of forest fungi.</title>
        <authorList>
            <person name="Eastwood D.C."/>
            <person name="Floudas D."/>
            <person name="Binder M."/>
            <person name="Majcherczyk A."/>
            <person name="Schneider P."/>
            <person name="Aerts A."/>
            <person name="Asiegbu F.O."/>
            <person name="Baker S.E."/>
            <person name="Barry K."/>
            <person name="Bendiksby M."/>
            <person name="Blumentritt M."/>
            <person name="Coutinho P.M."/>
            <person name="Cullen D."/>
            <person name="de Vries R.P."/>
            <person name="Gathman A."/>
            <person name="Goodell B."/>
            <person name="Henrissat B."/>
            <person name="Ihrmark K."/>
            <person name="Kauserud H."/>
            <person name="Kohler A."/>
            <person name="LaButti K."/>
            <person name="Lapidus A."/>
            <person name="Lavin J.L."/>
            <person name="Lee Y.-H."/>
            <person name="Lindquist E."/>
            <person name="Lilly W."/>
            <person name="Lucas S."/>
            <person name="Morin E."/>
            <person name="Murat C."/>
            <person name="Oguiza J.A."/>
            <person name="Park J."/>
            <person name="Pisabarro A.G."/>
            <person name="Riley R."/>
            <person name="Rosling A."/>
            <person name="Salamov A."/>
            <person name="Schmidt O."/>
            <person name="Schmutz J."/>
            <person name="Skrede I."/>
            <person name="Stenlid J."/>
            <person name="Wiebenga A."/>
            <person name="Xie X."/>
            <person name="Kuees U."/>
            <person name="Hibbett D.S."/>
            <person name="Hoffmeister D."/>
            <person name="Hoegberg N."/>
            <person name="Martin F."/>
            <person name="Grigoriev I.V."/>
            <person name="Watkinson S.C."/>
        </authorList>
    </citation>
    <scope>NUCLEOTIDE SEQUENCE [LARGE SCALE GENOMIC DNA]</scope>
    <source>
        <strain evidence="2">strain S7.3</strain>
    </source>
</reference>
<dbReference type="OrthoDB" id="2675272at2759"/>
<dbReference type="HOGENOM" id="CLU_148805_0_1_1"/>
<name>F8PST8_SERL3</name>
<accession>F8PST8</accession>
<evidence type="ECO:0000313" key="2">
    <source>
        <dbReference type="Proteomes" id="UP000008063"/>
    </source>
</evidence>